<evidence type="ECO:0000256" key="5">
    <source>
        <dbReference type="ARBA" id="ARBA00023136"/>
    </source>
</evidence>
<feature type="transmembrane region" description="Helical" evidence="6">
    <location>
        <begin position="291"/>
        <end position="313"/>
    </location>
</feature>
<accession>A0ABZ2T9R1</accession>
<evidence type="ECO:0000313" key="9">
    <source>
        <dbReference type="Proteomes" id="UP000195080"/>
    </source>
</evidence>
<dbReference type="Pfam" id="PF02687">
    <property type="entry name" value="FtsX"/>
    <property type="match status" value="1"/>
</dbReference>
<name>A0ABZ2T9R1_9ENTE</name>
<organism evidence="8 9">
    <name type="scientific">Candidatus Enterococcus lemimoniae</name>
    <dbReference type="NCBI Taxonomy" id="1834167"/>
    <lineage>
        <taxon>Bacteria</taxon>
        <taxon>Bacillati</taxon>
        <taxon>Bacillota</taxon>
        <taxon>Bacilli</taxon>
        <taxon>Lactobacillales</taxon>
        <taxon>Enterococcaceae</taxon>
        <taxon>Enterococcus</taxon>
    </lineage>
</organism>
<feature type="domain" description="ABC3 transporter permease C-terminal" evidence="7">
    <location>
        <begin position="298"/>
        <end position="437"/>
    </location>
</feature>
<gene>
    <name evidence="8" type="ORF">A5866_002752</name>
</gene>
<evidence type="ECO:0000256" key="1">
    <source>
        <dbReference type="ARBA" id="ARBA00004651"/>
    </source>
</evidence>
<evidence type="ECO:0000256" key="6">
    <source>
        <dbReference type="SAM" id="Phobius"/>
    </source>
</evidence>
<evidence type="ECO:0000256" key="3">
    <source>
        <dbReference type="ARBA" id="ARBA00022692"/>
    </source>
</evidence>
<evidence type="ECO:0000256" key="4">
    <source>
        <dbReference type="ARBA" id="ARBA00022989"/>
    </source>
</evidence>
<keyword evidence="3 6" id="KW-0812">Transmembrane</keyword>
<comment type="subcellular location">
    <subcellularLocation>
        <location evidence="1">Cell membrane</location>
        <topology evidence="1">Multi-pass membrane protein</topology>
    </subcellularLocation>
</comment>
<evidence type="ECO:0000259" key="7">
    <source>
        <dbReference type="Pfam" id="PF02687"/>
    </source>
</evidence>
<feature type="transmembrane region" description="Helical" evidence="6">
    <location>
        <begin position="343"/>
        <end position="365"/>
    </location>
</feature>
<proteinExistence type="predicted"/>
<protein>
    <recommendedName>
        <fullName evidence="7">ABC3 transporter permease C-terminal domain-containing protein</fullName>
    </recommendedName>
</protein>
<dbReference type="PANTHER" id="PTHR30572">
    <property type="entry name" value="MEMBRANE COMPONENT OF TRANSPORTER-RELATED"/>
    <property type="match status" value="1"/>
</dbReference>
<dbReference type="PANTHER" id="PTHR30572:SF9">
    <property type="entry name" value="ABC TRANSPORTER PERMEASE PROTEIN"/>
    <property type="match status" value="1"/>
</dbReference>
<dbReference type="RefSeq" id="WP_086445112.1">
    <property type="nucleotide sequence ID" value="NZ_CP147248.1"/>
</dbReference>
<feature type="transmembrane region" description="Helical" evidence="6">
    <location>
        <begin position="409"/>
        <end position="427"/>
    </location>
</feature>
<sequence length="448" mass="50800">MFVLKHAFLNLRRHSWKCLVVCIFLFLLILGIIVTETIYTSAKRFTSDYSQQFSTVATVIEPDLSNSTHEKKLTKEQYLKFGESKYVNSVKMMASIPISFNTLKPIEIPSPIQFQKLEGNELEKSFYQVSANWFGVGPQDLVKELAESGMEISTGNSTLKMNECVVSSEFAQLNELKIGDSIQVTVTGNEKLEPQTLSIAGIYQPKKTAKIVGTSEFMVIQSNDIFTNWETIHAVENFDQVGYNNVSYELKNQNDFDRFLKEMETKGLPSEYQVMTNEANLKMLLSPVNGVGTLAGTILLGIFIFGNFGLALFSLRQFRQRQAEICVLRNLGITKKQLIKSRLLELLVVTGFSFGIALLVTNWIVQPIADWQLLNQKMWMGNVDQLFSNMPNGKTETIKSIPMMLNKSSFFNTLGITSLFLMTITAIDSYQLFKFEPLEFLLERNVDE</sequence>
<evidence type="ECO:0000256" key="2">
    <source>
        <dbReference type="ARBA" id="ARBA00022475"/>
    </source>
</evidence>
<keyword evidence="5 6" id="KW-0472">Membrane</keyword>
<dbReference type="InterPro" id="IPR003838">
    <property type="entry name" value="ABC3_permease_C"/>
</dbReference>
<evidence type="ECO:0000313" key="8">
    <source>
        <dbReference type="EMBL" id="WYJ87628.1"/>
    </source>
</evidence>
<keyword evidence="9" id="KW-1185">Reference proteome</keyword>
<dbReference type="Proteomes" id="UP000195080">
    <property type="component" value="Chromosome"/>
</dbReference>
<keyword evidence="2" id="KW-1003">Cell membrane</keyword>
<reference evidence="9" key="1">
    <citation type="submission" date="2017-05" db="EMBL/GenBank/DDBJ databases">
        <title>The Genome Sequence of EEnterococcus faecalis 9F2_4866.</title>
        <authorList>
            <consortium name="The Broad Institute Genomics Platform"/>
            <consortium name="The Broad Institute Genomic Center for Infectious Diseases"/>
            <person name="Earl A."/>
            <person name="Manson A."/>
            <person name="Schwartman J."/>
            <person name="Gilmore M."/>
            <person name="Abouelleil A."/>
            <person name="Cao P."/>
            <person name="Chapman S."/>
            <person name="Cusick C."/>
            <person name="Shea T."/>
            <person name="Young S."/>
            <person name="Neafsey D."/>
            <person name="Nusbaum C."/>
            <person name="Birren B."/>
        </authorList>
    </citation>
    <scope>NUCLEOTIDE SEQUENCE [LARGE SCALE GENOMIC DNA]</scope>
    <source>
        <strain evidence="9">12C11_DIV0727</strain>
    </source>
</reference>
<dbReference type="EMBL" id="CP147248">
    <property type="protein sequence ID" value="WYJ87628.1"/>
    <property type="molecule type" value="Genomic_DNA"/>
</dbReference>
<dbReference type="InterPro" id="IPR050250">
    <property type="entry name" value="Macrolide_Exporter_MacB"/>
</dbReference>
<keyword evidence="4 6" id="KW-1133">Transmembrane helix</keyword>